<dbReference type="GO" id="GO:0005634">
    <property type="term" value="C:nucleus"/>
    <property type="evidence" value="ECO:0007669"/>
    <property type="project" value="TreeGrafter"/>
</dbReference>
<name>A0AAD3DNC8_9CHLO</name>
<proteinExistence type="predicted"/>
<evidence type="ECO:0000313" key="3">
    <source>
        <dbReference type="EMBL" id="GFR45059.1"/>
    </source>
</evidence>
<dbReference type="PANTHER" id="PTHR48070">
    <property type="entry name" value="ESTERASE OVCA2"/>
    <property type="match status" value="1"/>
</dbReference>
<keyword evidence="4" id="KW-1185">Reference proteome</keyword>
<dbReference type="InterPro" id="IPR005645">
    <property type="entry name" value="FSH-like_dom"/>
</dbReference>
<dbReference type="Gene3D" id="3.40.50.1820">
    <property type="entry name" value="alpha/beta hydrolase"/>
    <property type="match status" value="1"/>
</dbReference>
<feature type="non-terminal residue" evidence="3">
    <location>
        <position position="161"/>
    </location>
</feature>
<evidence type="ECO:0000313" key="4">
    <source>
        <dbReference type="Proteomes" id="UP001054857"/>
    </source>
</evidence>
<dbReference type="InterPro" id="IPR029058">
    <property type="entry name" value="AB_hydrolase_fold"/>
</dbReference>
<feature type="domain" description="Serine hydrolase" evidence="2">
    <location>
        <begin position="59"/>
        <end position="161"/>
    </location>
</feature>
<dbReference type="GO" id="GO:0016787">
    <property type="term" value="F:hydrolase activity"/>
    <property type="evidence" value="ECO:0007669"/>
    <property type="project" value="UniProtKB-KW"/>
</dbReference>
<dbReference type="Pfam" id="PF03959">
    <property type="entry name" value="FSH1"/>
    <property type="match status" value="1"/>
</dbReference>
<protein>
    <recommendedName>
        <fullName evidence="2">Serine hydrolase domain-containing protein</fullName>
    </recommendedName>
</protein>
<feature type="non-terminal residue" evidence="3">
    <location>
        <position position="1"/>
    </location>
</feature>
<dbReference type="AlphaFoldDB" id="A0AAD3DNC8"/>
<dbReference type="InterPro" id="IPR050593">
    <property type="entry name" value="LovG"/>
</dbReference>
<evidence type="ECO:0000259" key="2">
    <source>
        <dbReference type="Pfam" id="PF03959"/>
    </source>
</evidence>
<keyword evidence="1" id="KW-0378">Hydrolase</keyword>
<sequence>NITSGILYPQARPTAIDRHTPLHYVTHYSYLNLCEFLFLTYRSNSSTLELTTCGVPMRRLRVLCIHSFRTSGSIFKQQLQRAGLLEALEDLVEFTFVDAPHPASGHIPRDVGPYFQGPYFEWFTAEEVGDRVEFDEAKVEASERFLLDVLTRQGPFDGIMG</sequence>
<comment type="caution">
    <text evidence="3">The sequence shown here is derived from an EMBL/GenBank/DDBJ whole genome shotgun (WGS) entry which is preliminary data.</text>
</comment>
<dbReference type="EMBL" id="BMAR01000009">
    <property type="protein sequence ID" value="GFR45059.1"/>
    <property type="molecule type" value="Genomic_DNA"/>
</dbReference>
<gene>
    <name evidence="3" type="ORF">Agub_g6432</name>
</gene>
<evidence type="ECO:0000256" key="1">
    <source>
        <dbReference type="ARBA" id="ARBA00022801"/>
    </source>
</evidence>
<accession>A0AAD3DNC8</accession>
<organism evidence="3 4">
    <name type="scientific">Astrephomene gubernaculifera</name>
    <dbReference type="NCBI Taxonomy" id="47775"/>
    <lineage>
        <taxon>Eukaryota</taxon>
        <taxon>Viridiplantae</taxon>
        <taxon>Chlorophyta</taxon>
        <taxon>core chlorophytes</taxon>
        <taxon>Chlorophyceae</taxon>
        <taxon>CS clade</taxon>
        <taxon>Chlamydomonadales</taxon>
        <taxon>Astrephomenaceae</taxon>
        <taxon>Astrephomene</taxon>
    </lineage>
</organism>
<dbReference type="PANTHER" id="PTHR48070:SF6">
    <property type="entry name" value="ESTERASE OVCA2"/>
    <property type="match status" value="1"/>
</dbReference>
<dbReference type="Proteomes" id="UP001054857">
    <property type="component" value="Unassembled WGS sequence"/>
</dbReference>
<dbReference type="GO" id="GO:0005737">
    <property type="term" value="C:cytoplasm"/>
    <property type="evidence" value="ECO:0007669"/>
    <property type="project" value="TreeGrafter"/>
</dbReference>
<reference evidence="3 4" key="1">
    <citation type="journal article" date="2021" name="Sci. Rep.">
        <title>Genome sequencing of the multicellular alga Astrephomene provides insights into convergent evolution of germ-soma differentiation.</title>
        <authorList>
            <person name="Yamashita S."/>
            <person name="Yamamoto K."/>
            <person name="Matsuzaki R."/>
            <person name="Suzuki S."/>
            <person name="Yamaguchi H."/>
            <person name="Hirooka S."/>
            <person name="Minakuchi Y."/>
            <person name="Miyagishima S."/>
            <person name="Kawachi M."/>
            <person name="Toyoda A."/>
            <person name="Nozaki H."/>
        </authorList>
    </citation>
    <scope>NUCLEOTIDE SEQUENCE [LARGE SCALE GENOMIC DNA]</scope>
    <source>
        <strain evidence="3 4">NIES-4017</strain>
    </source>
</reference>